<dbReference type="STRING" id="1513896.SAMN05660841_04013"/>
<protein>
    <submittedName>
        <fullName evidence="1">Uncharacterized protein</fullName>
    </submittedName>
</protein>
<evidence type="ECO:0000313" key="2">
    <source>
        <dbReference type="Proteomes" id="UP000190150"/>
    </source>
</evidence>
<keyword evidence="2" id="KW-1185">Reference proteome</keyword>
<accession>A0A1T5GFE5</accession>
<dbReference type="EMBL" id="FUZF01000024">
    <property type="protein sequence ID" value="SKC07092.1"/>
    <property type="molecule type" value="Genomic_DNA"/>
</dbReference>
<sequence>MNREDYKTVAQYQLPHSIMRSSIFEKTRAIGVSRAKLEEEKLLSDIA</sequence>
<dbReference type="Proteomes" id="UP000190150">
    <property type="component" value="Unassembled WGS sequence"/>
</dbReference>
<name>A0A1T5GFE5_9SPHI</name>
<evidence type="ECO:0000313" key="1">
    <source>
        <dbReference type="EMBL" id="SKC07092.1"/>
    </source>
</evidence>
<dbReference type="AlphaFoldDB" id="A0A1T5GFE5"/>
<reference evidence="2" key="1">
    <citation type="submission" date="2017-02" db="EMBL/GenBank/DDBJ databases">
        <authorList>
            <person name="Varghese N."/>
            <person name="Submissions S."/>
        </authorList>
    </citation>
    <scope>NUCLEOTIDE SEQUENCE [LARGE SCALE GENOMIC DNA]</scope>
    <source>
        <strain evidence="2">DSM 24091</strain>
    </source>
</reference>
<organism evidence="1 2">
    <name type="scientific">Sphingobacterium nematocida</name>
    <dbReference type="NCBI Taxonomy" id="1513896"/>
    <lineage>
        <taxon>Bacteria</taxon>
        <taxon>Pseudomonadati</taxon>
        <taxon>Bacteroidota</taxon>
        <taxon>Sphingobacteriia</taxon>
        <taxon>Sphingobacteriales</taxon>
        <taxon>Sphingobacteriaceae</taxon>
        <taxon>Sphingobacterium</taxon>
    </lineage>
</organism>
<gene>
    <name evidence="1" type="ORF">SAMN05660841_04013</name>
</gene>
<proteinExistence type="predicted"/>
<dbReference type="RefSeq" id="WP_176141147.1">
    <property type="nucleotide sequence ID" value="NZ_FUZF01000024.1"/>
</dbReference>